<protein>
    <recommendedName>
        <fullName evidence="5">CCHC-type domain-containing protein</fullName>
    </recommendedName>
</protein>
<dbReference type="SUPFAM" id="SSF57756">
    <property type="entry name" value="Retrovirus zinc finger-like domains"/>
    <property type="match status" value="1"/>
</dbReference>
<feature type="compositionally biased region" description="Basic and acidic residues" evidence="2">
    <location>
        <begin position="27"/>
        <end position="40"/>
    </location>
</feature>
<dbReference type="Gene3D" id="4.10.60.10">
    <property type="entry name" value="Zinc finger, CCHC-type"/>
    <property type="match status" value="1"/>
</dbReference>
<accession>A0A9Q3DDS9</accession>
<evidence type="ECO:0000313" key="4">
    <source>
        <dbReference type="Proteomes" id="UP000765509"/>
    </source>
</evidence>
<keyword evidence="1" id="KW-0507">mRNA processing</keyword>
<organism evidence="3 4">
    <name type="scientific">Austropuccinia psidii MF-1</name>
    <dbReference type="NCBI Taxonomy" id="1389203"/>
    <lineage>
        <taxon>Eukaryota</taxon>
        <taxon>Fungi</taxon>
        <taxon>Dikarya</taxon>
        <taxon>Basidiomycota</taxon>
        <taxon>Pucciniomycotina</taxon>
        <taxon>Pucciniomycetes</taxon>
        <taxon>Pucciniales</taxon>
        <taxon>Sphaerophragmiaceae</taxon>
        <taxon>Austropuccinia</taxon>
    </lineage>
</organism>
<dbReference type="GO" id="GO:0003676">
    <property type="term" value="F:nucleic acid binding"/>
    <property type="evidence" value="ECO:0007669"/>
    <property type="project" value="InterPro"/>
</dbReference>
<dbReference type="GO" id="GO:0006397">
    <property type="term" value="P:mRNA processing"/>
    <property type="evidence" value="ECO:0007669"/>
    <property type="project" value="UniProtKB-KW"/>
</dbReference>
<evidence type="ECO:0000313" key="3">
    <source>
        <dbReference type="EMBL" id="MBW0498943.1"/>
    </source>
</evidence>
<evidence type="ECO:0000256" key="1">
    <source>
        <dbReference type="ARBA" id="ARBA00022664"/>
    </source>
</evidence>
<gene>
    <name evidence="3" type="ORF">O181_038658</name>
</gene>
<evidence type="ECO:0008006" key="5">
    <source>
        <dbReference type="Google" id="ProtNLM"/>
    </source>
</evidence>
<reference evidence="3" key="1">
    <citation type="submission" date="2021-03" db="EMBL/GenBank/DDBJ databases">
        <title>Draft genome sequence of rust myrtle Austropuccinia psidii MF-1, a brazilian biotype.</title>
        <authorList>
            <person name="Quecine M.C."/>
            <person name="Pachon D.M.R."/>
            <person name="Bonatelli M.L."/>
            <person name="Correr F.H."/>
            <person name="Franceschini L.M."/>
            <person name="Leite T.F."/>
            <person name="Margarido G.R.A."/>
            <person name="Almeida C.A."/>
            <person name="Ferrarezi J.A."/>
            <person name="Labate C.A."/>
        </authorList>
    </citation>
    <scope>NUCLEOTIDE SEQUENCE</scope>
    <source>
        <strain evidence="3">MF-1</strain>
    </source>
</reference>
<proteinExistence type="predicted"/>
<comment type="caution">
    <text evidence="3">The sequence shown here is derived from an EMBL/GenBank/DDBJ whole genome shotgun (WGS) entry which is preliminary data.</text>
</comment>
<feature type="region of interest" description="Disordered" evidence="2">
    <location>
        <begin position="15"/>
        <end position="40"/>
    </location>
</feature>
<keyword evidence="4" id="KW-1185">Reference proteome</keyword>
<dbReference type="AlphaFoldDB" id="A0A9Q3DDS9"/>
<dbReference type="Proteomes" id="UP000765509">
    <property type="component" value="Unassembled WGS sequence"/>
</dbReference>
<name>A0A9Q3DDS9_9BASI</name>
<sequence length="103" mass="12006">MEDIMTRTRINQTWTRRPMESKILPKTPRDDKRPEKPDLKCHKCGSTSHLANTCTNKTKMNEVQVIEEVQCSEEKEESDQYSSIFTPILKKIGLLRTLQLSLK</sequence>
<dbReference type="InterPro" id="IPR036875">
    <property type="entry name" value="Znf_CCHC_sf"/>
</dbReference>
<evidence type="ECO:0000256" key="2">
    <source>
        <dbReference type="SAM" id="MobiDB-lite"/>
    </source>
</evidence>
<dbReference type="GO" id="GO:0008270">
    <property type="term" value="F:zinc ion binding"/>
    <property type="evidence" value="ECO:0007669"/>
    <property type="project" value="InterPro"/>
</dbReference>
<dbReference type="EMBL" id="AVOT02014989">
    <property type="protein sequence ID" value="MBW0498943.1"/>
    <property type="molecule type" value="Genomic_DNA"/>
</dbReference>
<dbReference type="OrthoDB" id="3644300at2759"/>